<gene>
    <name evidence="2" type="ORF">LECACI_7A002862</name>
</gene>
<evidence type="ECO:0000313" key="2">
    <source>
        <dbReference type="EMBL" id="CAK3926563.1"/>
    </source>
</evidence>
<feature type="chain" id="PRO_5042522325" description="Lipase B" evidence="1">
    <location>
        <begin position="21"/>
        <end position="471"/>
    </location>
</feature>
<keyword evidence="1" id="KW-0732">Signal</keyword>
<evidence type="ECO:0008006" key="4">
    <source>
        <dbReference type="Google" id="ProtNLM"/>
    </source>
</evidence>
<keyword evidence="3" id="KW-1185">Reference proteome</keyword>
<dbReference type="InterPro" id="IPR053228">
    <property type="entry name" value="Stereospecific_Lipase"/>
</dbReference>
<dbReference type="SUPFAM" id="SSF53474">
    <property type="entry name" value="alpha/beta-Hydrolases"/>
    <property type="match status" value="1"/>
</dbReference>
<organism evidence="2 3">
    <name type="scientific">Lecanosticta acicola</name>
    <dbReference type="NCBI Taxonomy" id="111012"/>
    <lineage>
        <taxon>Eukaryota</taxon>
        <taxon>Fungi</taxon>
        <taxon>Dikarya</taxon>
        <taxon>Ascomycota</taxon>
        <taxon>Pezizomycotina</taxon>
        <taxon>Dothideomycetes</taxon>
        <taxon>Dothideomycetidae</taxon>
        <taxon>Mycosphaerellales</taxon>
        <taxon>Mycosphaerellaceae</taxon>
        <taxon>Lecanosticta</taxon>
    </lineage>
</organism>
<feature type="signal peptide" evidence="1">
    <location>
        <begin position="1"/>
        <end position="20"/>
    </location>
</feature>
<dbReference type="InterPro" id="IPR029058">
    <property type="entry name" value="AB_hydrolase_fold"/>
</dbReference>
<reference evidence="2" key="1">
    <citation type="submission" date="2023-11" db="EMBL/GenBank/DDBJ databases">
        <authorList>
            <person name="Alioto T."/>
            <person name="Alioto T."/>
            <person name="Gomez Garrido J."/>
        </authorList>
    </citation>
    <scope>NUCLEOTIDE SEQUENCE</scope>
</reference>
<sequence>MPGFLKALALGSGLVASTLATPTPIQVEREAVTPAPTLQERAAAISNQAELDNAASSFSADFASVLAAASVGEAIFTNIVPAPGPTAIPQLQQELQTIAEANPNDLFKSGMEILLNGLAGGDYADIIQAYAVENNQDNVNPIPAPGIYPKKESDDAPYDLSEQQLRQIIYIPPDFGYGKNGLMPVLFLPGTGAVAGSNFGPNYGKLLKAQGVADPVYVNFPGENLADIQVAAEYTAYAINYISAISGGKNVSTISWSAGSLDGQWALKYWPSTRKVLSNKIGISPDYHGTIEAQPLCPGFPTPGSVPAVCQQQYNSTFIRTLRNHGGDSAYVPTTNIYSIFDEIVEPQQDPNASGALLDARGVGVSNFELQAVCSALLPGGSFYNSHEGVLYNALGYALAVDALQNGGPGQLGRVDALYQCEQFATPGLSPADVFATEALIPEAVVAILAFVPKVAMEPPIKAYAQKDVPQ</sequence>
<protein>
    <recommendedName>
        <fullName evidence="4">Lipase B</fullName>
    </recommendedName>
</protein>
<dbReference type="PANTHER" id="PTHR37574">
    <property type="entry name" value="LIPASE B"/>
    <property type="match status" value="1"/>
</dbReference>
<dbReference type="PANTHER" id="PTHR37574:SF1">
    <property type="entry name" value="LIPASE B"/>
    <property type="match status" value="1"/>
</dbReference>
<comment type="caution">
    <text evidence="2">The sequence shown here is derived from an EMBL/GenBank/DDBJ whole genome shotgun (WGS) entry which is preliminary data.</text>
</comment>
<evidence type="ECO:0000256" key="1">
    <source>
        <dbReference type="SAM" id="SignalP"/>
    </source>
</evidence>
<accession>A0AAI8YVQ6</accession>
<evidence type="ECO:0000313" key="3">
    <source>
        <dbReference type="Proteomes" id="UP001296104"/>
    </source>
</evidence>
<dbReference type="EMBL" id="CAVMBE010000013">
    <property type="protein sequence ID" value="CAK3926563.1"/>
    <property type="molecule type" value="Genomic_DNA"/>
</dbReference>
<dbReference type="Gene3D" id="3.40.50.1820">
    <property type="entry name" value="alpha/beta hydrolase"/>
    <property type="match status" value="1"/>
</dbReference>
<proteinExistence type="predicted"/>
<dbReference type="AlphaFoldDB" id="A0AAI8YVQ6"/>
<name>A0AAI8YVQ6_9PEZI</name>
<dbReference type="Proteomes" id="UP001296104">
    <property type="component" value="Unassembled WGS sequence"/>
</dbReference>